<dbReference type="EMBL" id="GL377667">
    <property type="protein sequence ID" value="EFJ09000.1"/>
    <property type="molecule type" value="Genomic_DNA"/>
</dbReference>
<reference evidence="2 3" key="1">
    <citation type="journal article" date="2011" name="Science">
        <title>The Selaginella genome identifies genetic changes associated with the evolution of vascular plants.</title>
        <authorList>
            <person name="Banks J.A."/>
            <person name="Nishiyama T."/>
            <person name="Hasebe M."/>
            <person name="Bowman J.L."/>
            <person name="Gribskov M."/>
            <person name="dePamphilis C."/>
            <person name="Albert V.A."/>
            <person name="Aono N."/>
            <person name="Aoyama T."/>
            <person name="Ambrose B.A."/>
            <person name="Ashton N.W."/>
            <person name="Axtell M.J."/>
            <person name="Barker E."/>
            <person name="Barker M.S."/>
            <person name="Bennetzen J.L."/>
            <person name="Bonawitz N.D."/>
            <person name="Chapple C."/>
            <person name="Cheng C."/>
            <person name="Correa L.G."/>
            <person name="Dacre M."/>
            <person name="DeBarry J."/>
            <person name="Dreyer I."/>
            <person name="Elias M."/>
            <person name="Engstrom E.M."/>
            <person name="Estelle M."/>
            <person name="Feng L."/>
            <person name="Finet C."/>
            <person name="Floyd S.K."/>
            <person name="Frommer W.B."/>
            <person name="Fujita T."/>
            <person name="Gramzow L."/>
            <person name="Gutensohn M."/>
            <person name="Harholt J."/>
            <person name="Hattori M."/>
            <person name="Heyl A."/>
            <person name="Hirai T."/>
            <person name="Hiwatashi Y."/>
            <person name="Ishikawa M."/>
            <person name="Iwata M."/>
            <person name="Karol K.G."/>
            <person name="Koehler B."/>
            <person name="Kolukisaoglu U."/>
            <person name="Kubo M."/>
            <person name="Kurata T."/>
            <person name="Lalonde S."/>
            <person name="Li K."/>
            <person name="Li Y."/>
            <person name="Litt A."/>
            <person name="Lyons E."/>
            <person name="Manning G."/>
            <person name="Maruyama T."/>
            <person name="Michael T.P."/>
            <person name="Mikami K."/>
            <person name="Miyazaki S."/>
            <person name="Morinaga S."/>
            <person name="Murata T."/>
            <person name="Mueller-Roeber B."/>
            <person name="Nelson D.R."/>
            <person name="Obara M."/>
            <person name="Oguri Y."/>
            <person name="Olmstead R.G."/>
            <person name="Onodera N."/>
            <person name="Petersen B.L."/>
            <person name="Pils B."/>
            <person name="Prigge M."/>
            <person name="Rensing S.A."/>
            <person name="Riano-Pachon D.M."/>
            <person name="Roberts A.W."/>
            <person name="Sato Y."/>
            <person name="Scheller H.V."/>
            <person name="Schulz B."/>
            <person name="Schulz C."/>
            <person name="Shakirov E.V."/>
            <person name="Shibagaki N."/>
            <person name="Shinohara N."/>
            <person name="Shippen D.E."/>
            <person name="Soerensen I."/>
            <person name="Sotooka R."/>
            <person name="Sugimoto N."/>
            <person name="Sugita M."/>
            <person name="Sumikawa N."/>
            <person name="Tanurdzic M."/>
            <person name="Theissen G."/>
            <person name="Ulvskov P."/>
            <person name="Wakazuki S."/>
            <person name="Weng J.K."/>
            <person name="Willats W.W."/>
            <person name="Wipf D."/>
            <person name="Wolf P.G."/>
            <person name="Yang L."/>
            <person name="Zimmer A.D."/>
            <person name="Zhu Q."/>
            <person name="Mitros T."/>
            <person name="Hellsten U."/>
            <person name="Loque D."/>
            <person name="Otillar R."/>
            <person name="Salamov A."/>
            <person name="Schmutz J."/>
            <person name="Shapiro H."/>
            <person name="Lindquist E."/>
            <person name="Lucas S."/>
            <person name="Rokhsar D."/>
            <person name="Grigoriev I.V."/>
        </authorList>
    </citation>
    <scope>NUCLEOTIDE SEQUENCE [LARGE SCALE GENOMIC DNA]</scope>
</reference>
<dbReference type="AlphaFoldDB" id="D8T2W8"/>
<dbReference type="GO" id="GO:0007165">
    <property type="term" value="P:signal transduction"/>
    <property type="evidence" value="ECO:0000318"/>
    <property type="project" value="GO_Central"/>
</dbReference>
<dbReference type="OMA" id="KFVNDHG"/>
<dbReference type="SUPFAM" id="SSF56112">
    <property type="entry name" value="Protein kinase-like (PK-like)"/>
    <property type="match status" value="1"/>
</dbReference>
<dbReference type="Pfam" id="PF07714">
    <property type="entry name" value="PK_Tyr_Ser-Thr"/>
    <property type="match status" value="1"/>
</dbReference>
<evidence type="ECO:0000313" key="3">
    <source>
        <dbReference type="Proteomes" id="UP000001514"/>
    </source>
</evidence>
<feature type="domain" description="Protein kinase" evidence="1">
    <location>
        <begin position="336"/>
        <end position="633"/>
    </location>
</feature>
<dbReference type="InterPro" id="IPR051681">
    <property type="entry name" value="Ser/Thr_Kinases-Pseudokinases"/>
</dbReference>
<proteinExistence type="predicted"/>
<dbReference type="GO" id="GO:0005524">
    <property type="term" value="F:ATP binding"/>
    <property type="evidence" value="ECO:0007669"/>
    <property type="project" value="InterPro"/>
</dbReference>
<dbReference type="Proteomes" id="UP000001514">
    <property type="component" value="Unassembled WGS sequence"/>
</dbReference>
<dbReference type="InterPro" id="IPR011009">
    <property type="entry name" value="Kinase-like_dom_sf"/>
</dbReference>
<sequence>MATVDCWSCHSHSAKISWGDDSGMLDHRMLFAVDDCPLLSPAAASNLGGKNRGSGDGGGRWKRLQRSVCSYLHSGGGSVGGAIKIRREEKKAAWNAIVESLMQRHPGSQLPERLISMIRRHFESLPLSYAQAGLGSDQVFLHIRLVEQARMSPHSGSIAIAIIQERRSATAANAAARSSNASDESLFMASSPPSIASPAPWEEDQESDFTVTFATMGVPITKHSIAWAFKRAAIPVTHTSVYCRKALFLGMASVHCASEYMRLDRMQEIFKAAAKKSRLRRLALGLYGSSSSSSASQQILVHNPSKSIPSAAAAVAADMDLESRISFVSHRLSIDAVAGARIRIDASGDVASGKEELSQWALDPSKMSGLEEEEEEAMPTARARFGGEAVALELINPPGDGDRELQEEVLWLCTRSGFAHANVLPIRGIWIDGRNLWAVSKLVSGGSLRDLVDRREKIELRSVLRMACDIAEGMQFLHECGIVHRQVCFFNLKLSNILLDDNGCAVIGGLRIARAIKSPTKDERSFKDGEEEDKTSWPVPPEVDLEKSAITPKADVYSFGTLLCELVSCHTTSDQKIGKEKETPLRSRTTRSMPAPVVPLDCFPLLKYLIHQCWASNPLDRPDFCEILEMVATATRDLTR</sequence>
<dbReference type="PROSITE" id="PS50011">
    <property type="entry name" value="PROTEIN_KINASE_DOM"/>
    <property type="match status" value="1"/>
</dbReference>
<dbReference type="InterPro" id="IPR000719">
    <property type="entry name" value="Prot_kinase_dom"/>
</dbReference>
<protein>
    <recommendedName>
        <fullName evidence="1">Protein kinase domain-containing protein</fullName>
    </recommendedName>
</protein>
<name>D8T2W8_SELML</name>
<gene>
    <name evidence="2" type="ORF">SELMODRAFT_428456</name>
</gene>
<organism evidence="3">
    <name type="scientific">Selaginella moellendorffii</name>
    <name type="common">Spikemoss</name>
    <dbReference type="NCBI Taxonomy" id="88036"/>
    <lineage>
        <taxon>Eukaryota</taxon>
        <taxon>Viridiplantae</taxon>
        <taxon>Streptophyta</taxon>
        <taxon>Embryophyta</taxon>
        <taxon>Tracheophyta</taxon>
        <taxon>Lycopodiopsida</taxon>
        <taxon>Selaginellales</taxon>
        <taxon>Selaginellaceae</taxon>
        <taxon>Selaginella</taxon>
    </lineage>
</organism>
<accession>D8T2W8</accession>
<dbReference type="PANTHER" id="PTHR44329:SF84">
    <property type="entry name" value="PROTEIN KINASE LIKE PROTEIN"/>
    <property type="match status" value="1"/>
</dbReference>
<dbReference type="STRING" id="88036.D8T2W8"/>
<dbReference type="InterPro" id="IPR001245">
    <property type="entry name" value="Ser-Thr/Tyr_kinase_cat_dom"/>
</dbReference>
<dbReference type="Gramene" id="EFJ09000">
    <property type="protein sequence ID" value="EFJ09000"/>
    <property type="gene ID" value="SELMODRAFT_428456"/>
</dbReference>
<dbReference type="HOGENOM" id="CLU_033495_0_0_1"/>
<keyword evidence="3" id="KW-1185">Reference proteome</keyword>
<evidence type="ECO:0000313" key="2">
    <source>
        <dbReference type="EMBL" id="EFJ09000.1"/>
    </source>
</evidence>
<evidence type="ECO:0000259" key="1">
    <source>
        <dbReference type="PROSITE" id="PS50011"/>
    </source>
</evidence>
<dbReference type="GO" id="GO:0004674">
    <property type="term" value="F:protein serine/threonine kinase activity"/>
    <property type="evidence" value="ECO:0000318"/>
    <property type="project" value="GO_Central"/>
</dbReference>
<dbReference type="InParanoid" id="D8T2W8"/>
<dbReference type="Gene3D" id="1.10.510.10">
    <property type="entry name" value="Transferase(Phosphotransferase) domain 1"/>
    <property type="match status" value="1"/>
</dbReference>
<dbReference type="FunCoup" id="D8T2W8">
    <property type="interactions" value="1026"/>
</dbReference>
<dbReference type="KEGG" id="smo:SELMODRAFT_428456"/>
<dbReference type="eggNOG" id="KOG0192">
    <property type="taxonomic scope" value="Eukaryota"/>
</dbReference>
<dbReference type="PANTHER" id="PTHR44329">
    <property type="entry name" value="SERINE/THREONINE-PROTEIN KINASE TNNI3K-RELATED"/>
    <property type="match status" value="1"/>
</dbReference>